<dbReference type="InterPro" id="IPR045582">
    <property type="entry name" value="Trehalase-like_N"/>
</dbReference>
<dbReference type="EMBL" id="CP013694">
    <property type="protein sequence ID" value="ALU28548.1"/>
    <property type="molecule type" value="Genomic_DNA"/>
</dbReference>
<dbReference type="PANTHER" id="PTHR31616:SF0">
    <property type="entry name" value="GLUCAN 1,4-ALPHA-GLUCOSIDASE"/>
    <property type="match status" value="1"/>
</dbReference>
<accession>A0A0U2VTJ8</accession>
<reference evidence="7 8" key="1">
    <citation type="submission" date="2015-12" db="EMBL/GenBank/DDBJ databases">
        <title>A stable core within a dynamic pangenome in Sulfolobus acidocaldarius.</title>
        <authorList>
            <person name="Anderson R."/>
            <person name="Kouris A."/>
            <person name="Seward C."/>
            <person name="Campbell K."/>
            <person name="Whitaker R."/>
        </authorList>
    </citation>
    <scope>NUCLEOTIDE SEQUENCE [LARGE SCALE GENOMIC DNA]</scope>
    <source>
        <strain evidence="4 8">GG12-C01-09</strain>
        <strain evidence="5 7">NG05B_CO5_07</strain>
    </source>
</reference>
<dbReference type="InterPro" id="IPR008928">
    <property type="entry name" value="6-hairpin_glycosidase_sf"/>
</dbReference>
<dbReference type="NCBIfam" id="NF041084">
    <property type="entry name" value="trehalase_H1_Arch"/>
    <property type="match status" value="1"/>
</dbReference>
<dbReference type="STRING" id="1435377.SUSAZ_05965"/>
<name>A0A0U2VTJ8_9CREN</name>
<dbReference type="Gene3D" id="1.50.10.10">
    <property type="match status" value="1"/>
</dbReference>
<sequence>MNYALLSNGITTALEKEGSIEWFPVPKFDSPSVFTKILDEDKGGYFLITPEKFNKVKQQYVEYSLILRTEFDDGNLILIDFLPLSLPAIIRLYEAKVPFNVEVKPLFNYGLVNAGTETRKDGIIYKNPESKEGLELLINGDYKIISPYRITVNSGKGYLYLLYSRDLRYGLFSQKGFVYSEPYEAYSKLLYYSRKELERARKPSIYENAFYRSLSVILGLIYKPSGGIIASPTTSIPEIVGDERNWDYRYVWVRDSSYAIEALVKANLLTHARRALDFLTNLLDPSSKSFDHPFYSVDGTPPPAEENLDWLSGFMNSKPVRIGNAAYLQIQMDIEGAYMNALYEYYKRTLDKDYISSIFWAVEAISDWVSSSWRGESTDIWEERGISRHYTHTKLMSWVALDRASKLAKDLGYNKLFEEWKSRANEIKIDILNNGVKDNHHFVRYYGGDEIDAALLTLPIYDFIPATDTLFMNTLKKIDEELRVADGLYLRYKKDFMGLAKNPFTLVTTWMARVYIRLKEFDRARWLLETLIKCNQDLGLIGEHVDPETCEARGNYPHLFPHSGMVLSILEFDEVR</sequence>
<dbReference type="OMA" id="VEWMCVP"/>
<feature type="domain" description="GH15-like" evidence="2">
    <location>
        <begin position="205"/>
        <end position="566"/>
    </location>
</feature>
<evidence type="ECO:0000313" key="6">
    <source>
        <dbReference type="EMBL" id="BBA94968.1"/>
    </source>
</evidence>
<dbReference type="AlphaFoldDB" id="A0A0U2VTJ8"/>
<dbReference type="SUPFAM" id="SSF48208">
    <property type="entry name" value="Six-hairpin glycosidases"/>
    <property type="match status" value="1"/>
</dbReference>
<evidence type="ECO:0000313" key="4">
    <source>
        <dbReference type="EMBL" id="ALU28548.1"/>
    </source>
</evidence>
<feature type="domain" description="Trehalase-like N-terminal" evidence="3">
    <location>
        <begin position="4"/>
        <end position="123"/>
    </location>
</feature>
<dbReference type="OrthoDB" id="36362at2157"/>
<dbReference type="InterPro" id="IPR012341">
    <property type="entry name" value="6hp_glycosidase-like_sf"/>
</dbReference>
<dbReference type="GeneID" id="14551754"/>
<evidence type="ECO:0000256" key="1">
    <source>
        <dbReference type="ARBA" id="ARBA00006188"/>
    </source>
</evidence>
<evidence type="ECO:0000313" key="7">
    <source>
        <dbReference type="Proteomes" id="UP000060043"/>
    </source>
</evidence>
<dbReference type="Proteomes" id="UP000060043">
    <property type="component" value="Chromosome"/>
</dbReference>
<dbReference type="InterPro" id="IPR011613">
    <property type="entry name" value="GH15-like"/>
</dbReference>
<evidence type="ECO:0000313" key="5">
    <source>
        <dbReference type="EMBL" id="ALU31259.1"/>
    </source>
</evidence>
<keyword evidence="4" id="KW-0378">Hydrolase</keyword>
<dbReference type="InterPro" id="IPR054963">
    <property type="entry name" value="Trehalase_2"/>
</dbReference>
<evidence type="ECO:0000313" key="8">
    <source>
        <dbReference type="Proteomes" id="UP000065473"/>
    </source>
</evidence>
<reference evidence="6" key="2">
    <citation type="journal article" date="2018" name="Appl. Microbiol. Biotechnol.">
        <title>Two trehalose-hydrolyzing enzymes from Crenarchaeon Sulfolobus acidocaldarius exhibit distinct activities and affinities toward trehalose.</title>
        <authorList>
            <person name="Yuasa M."/>
            <person name="Okamura T."/>
            <person name="Kimura M."/>
            <person name="Honda S."/>
            <person name="Shin Y."/>
            <person name="Kawakita M."/>
            <person name="Oyama F."/>
            <person name="Sakaguchi M."/>
        </authorList>
    </citation>
    <scope>NUCLEOTIDE SEQUENCE</scope>
    <source>
        <strain evidence="6">NBRC 15157</strain>
    </source>
</reference>
<evidence type="ECO:0000259" key="3">
    <source>
        <dbReference type="Pfam" id="PF19291"/>
    </source>
</evidence>
<comment type="similarity">
    <text evidence="1">Belongs to the glycosyl hydrolase 15 family.</text>
</comment>
<dbReference type="PANTHER" id="PTHR31616">
    <property type="entry name" value="TREHALASE"/>
    <property type="match status" value="1"/>
</dbReference>
<dbReference type="GO" id="GO:0004553">
    <property type="term" value="F:hydrolase activity, hydrolyzing O-glycosyl compounds"/>
    <property type="evidence" value="ECO:0007669"/>
    <property type="project" value="TreeGrafter"/>
</dbReference>
<protein>
    <submittedName>
        <fullName evidence="4">Glycoside hydrolase</fullName>
    </submittedName>
    <submittedName>
        <fullName evidence="6">Trehalase SA1250</fullName>
    </submittedName>
</protein>
<dbReference type="InterPro" id="IPR053494">
    <property type="entry name" value="GH15_Enzymes"/>
</dbReference>
<dbReference type="SMR" id="A0A0U2VTJ8"/>
<dbReference type="Pfam" id="PF19291">
    <property type="entry name" value="TREH_N"/>
    <property type="match status" value="1"/>
</dbReference>
<evidence type="ECO:0000259" key="2">
    <source>
        <dbReference type="Pfam" id="PF00723"/>
    </source>
</evidence>
<proteinExistence type="inferred from homology"/>
<dbReference type="NCBIfam" id="NF041085">
    <property type="entry name" value="trehalase_H2_Arch"/>
    <property type="match status" value="1"/>
</dbReference>
<gene>
    <name evidence="6" type="primary">saci1250</name>
    <name evidence="4" type="ORF">ATY89_00250</name>
    <name evidence="5" type="ORF">ATZ20_03295</name>
</gene>
<dbReference type="Pfam" id="PF00723">
    <property type="entry name" value="Glyco_hydro_15"/>
    <property type="match status" value="1"/>
</dbReference>
<dbReference type="EMBL" id="CP013695">
    <property type="protein sequence ID" value="ALU31259.1"/>
    <property type="molecule type" value="Genomic_DNA"/>
</dbReference>
<dbReference type="RefSeq" id="WP_011278098.1">
    <property type="nucleotide sequence ID" value="NZ_BHWZ01000003.1"/>
</dbReference>
<dbReference type="PaxDb" id="1435377-SUSAZ_05965"/>
<dbReference type="EMBL" id="LC330867">
    <property type="protein sequence ID" value="BBA94968.1"/>
    <property type="molecule type" value="Genomic_DNA"/>
</dbReference>
<dbReference type="GO" id="GO:0005975">
    <property type="term" value="P:carbohydrate metabolic process"/>
    <property type="evidence" value="ECO:0007669"/>
    <property type="project" value="InterPro"/>
</dbReference>
<dbReference type="Proteomes" id="UP000065473">
    <property type="component" value="Chromosome"/>
</dbReference>
<organism evidence="4 8">
    <name type="scientific">Sulfolobus acidocaldarius</name>
    <dbReference type="NCBI Taxonomy" id="2285"/>
    <lineage>
        <taxon>Archaea</taxon>
        <taxon>Thermoproteota</taxon>
        <taxon>Thermoprotei</taxon>
        <taxon>Sulfolobales</taxon>
        <taxon>Sulfolobaceae</taxon>
        <taxon>Sulfolobus</taxon>
    </lineage>
</organism>